<organism evidence="5 6">
    <name type="scientific">Staphylococcus lloydii</name>
    <dbReference type="NCBI Taxonomy" id="2781774"/>
    <lineage>
        <taxon>Bacteria</taxon>
        <taxon>Bacillati</taxon>
        <taxon>Bacillota</taxon>
        <taxon>Bacilli</taxon>
        <taxon>Bacillales</taxon>
        <taxon>Staphylococcaceae</taxon>
        <taxon>Staphylococcus</taxon>
    </lineage>
</organism>
<dbReference type="Proteomes" id="UP000594455">
    <property type="component" value="Chromosome"/>
</dbReference>
<protein>
    <submittedName>
        <fullName evidence="5">YSIRK-type signal peptide-containing protein</fullName>
    </submittedName>
</protein>
<dbReference type="InterPro" id="IPR005877">
    <property type="entry name" value="YSIRK_signal_dom"/>
</dbReference>
<keyword evidence="6" id="KW-1185">Reference proteome</keyword>
<accession>A0A7T1B1M1</accession>
<evidence type="ECO:0000313" key="5">
    <source>
        <dbReference type="EMBL" id="QPM76102.1"/>
    </source>
</evidence>
<evidence type="ECO:0000256" key="3">
    <source>
        <dbReference type="SAM" id="MobiDB-lite"/>
    </source>
</evidence>
<dbReference type="EMBL" id="CP064056">
    <property type="protein sequence ID" value="QPM76102.1"/>
    <property type="molecule type" value="Genomic_DNA"/>
</dbReference>
<reference evidence="5 6" key="1">
    <citation type="submission" date="2020-10" db="EMBL/GenBank/DDBJ databases">
        <title>Closed genome sequences of Staphylococcus lloydii sp. nov. and Staphylococcus durrellii sp. nov. Isolated from Captive Fruit Bats (Pteropus livingstonii).</title>
        <authorList>
            <person name="Fountain K."/>
        </authorList>
    </citation>
    <scope>NUCLEOTIDE SEQUENCE [LARGE SCALE GENOMIC DNA]</scope>
    <source>
        <strain evidence="5 6">23_2_7_LY</strain>
    </source>
</reference>
<dbReference type="NCBIfam" id="TIGR01168">
    <property type="entry name" value="YSIRK_signal"/>
    <property type="match status" value="1"/>
</dbReference>
<dbReference type="KEGG" id="sllo:ISP08_05250"/>
<dbReference type="Pfam" id="PF04650">
    <property type="entry name" value="YSIRK_signal"/>
    <property type="match status" value="1"/>
</dbReference>
<gene>
    <name evidence="5" type="ORF">ISP08_05250</name>
</gene>
<feature type="compositionally biased region" description="Low complexity" evidence="3">
    <location>
        <begin position="56"/>
        <end position="73"/>
    </location>
</feature>
<dbReference type="RefSeq" id="WP_195717927.1">
    <property type="nucleotide sequence ID" value="NZ_CP064056.1"/>
</dbReference>
<evidence type="ECO:0000259" key="4">
    <source>
        <dbReference type="Pfam" id="PF04650"/>
    </source>
</evidence>
<keyword evidence="1" id="KW-0732">Signal</keyword>
<feature type="domain" description="YSIRK Gram-positive signal peptide" evidence="4">
    <location>
        <begin position="13"/>
        <end position="34"/>
    </location>
</feature>
<dbReference type="AlphaFoldDB" id="A0A7T1B1M1"/>
<feature type="compositionally biased region" description="Low complexity" evidence="3">
    <location>
        <begin position="83"/>
        <end position="94"/>
    </location>
</feature>
<evidence type="ECO:0000256" key="2">
    <source>
        <dbReference type="SAM" id="Coils"/>
    </source>
</evidence>
<feature type="region of interest" description="Disordered" evidence="3">
    <location>
        <begin position="44"/>
        <end position="120"/>
    </location>
</feature>
<feature type="coiled-coil region" evidence="2">
    <location>
        <begin position="796"/>
        <end position="823"/>
    </location>
</feature>
<name>A0A7T1B1M1_9STAP</name>
<feature type="compositionally biased region" description="Low complexity" evidence="3">
    <location>
        <begin position="110"/>
        <end position="120"/>
    </location>
</feature>
<proteinExistence type="predicted"/>
<evidence type="ECO:0000313" key="6">
    <source>
        <dbReference type="Proteomes" id="UP000594455"/>
    </source>
</evidence>
<feature type="compositionally biased region" description="Polar residues" evidence="3">
    <location>
        <begin position="95"/>
        <end position="109"/>
    </location>
</feature>
<keyword evidence="2" id="KW-0175">Coiled coil</keyword>
<sequence>MKYNEEFSARRHNKYSIRKFSVGLASILVGSIFFYGQNAQAAEEQQSDVSSRQGDDGSAVADSSAAQAPSQSDNRVNAQVVTADNSAEASSSNAKVQQPNAQTTSNTSKPQAVQAPVQPKVQAQAQQNVAQQRQQPVKPVLKQAQIEKKDINTKTKEVDAFKYVDENSQHLTENERKFFLRSIARETPLHARQWQNLYDKNYNAKSMNVDKRTIKNEKVQNVKIITDALQKLVTDRDKDEFYTDLRSDNKAPRTNQYTLSNTINKDKDGKQSLNLQLSKNIVPLTFQQGGKWIPWKHRFEHWGLRTNQSIHNKIDEVRLKYRWNGKQHDDVVTRDKDGFYWFKDNEKHGYKGHLGGAVNFVVKFKKNAVLDKTKDALWGYILSDSDMKNPSTVVNYGFKKINLGQQNFEKKFNDSALNTLKQSVMSKINDAKRGFSDQDAHKDYYLGLVTKATATTTTAEQYAEATAKLANIDQRVTSALKEVRPTTPKKRTVNANTKDVNVLKYIEEHSKNLSDEERKFFLRQVTRHSGFVAQDWNNIYDKNYDAISESVNTRTIGASNVTEINKLLTAMYDLIEGRDNDQLYKELTNDSASNNLTNTYTLDNNVTKDNGQQTLKVNVAKQTLQFSSSQTYNWWNWKQRFAQWGLRTNEALNRKIDKVVAKYSWNTKDKVAVLERDNKGFYWLKEDEIHTEGKAKVGGNVDFLITFKKDAVIDKDSDKLWGYVLSDSKELETRAGSNVGFGKLDLTPVISTFNSQTVSSLKQELLSNIETLKPIITATKQDAEALKTKVEAVGTNDLAEGQFEAVKSKLEALTKEVAQAALKNNLVVVPGNKERLNQYAQSSGDGYIYGFQSLNTDPVNSLNADGSVTLKPNGYLFYNFKTENDLAPGKRVNLTILAPQVAENAKFEYAVQGDNEQYIVEISPIPKTADGQYQLQNFTIPQGAKKFALRLDNREGTTNTHVKFFKLVTAESKQDKVENLLVIPDNLQHLGKFAEYMKDEQFLSFQALNTTPINSFNPDGSLTLKPKGYLFYNLKAQGQLAPGKQFNILVMTSQIDPNTKLEYGFQDQNNNLNKTVTAITKTEEGKYRIENVTVPQGVQAIALRLDNRTGTSDTIIQGVFVLPKKVTEA</sequence>
<evidence type="ECO:0000256" key="1">
    <source>
        <dbReference type="ARBA" id="ARBA00022729"/>
    </source>
</evidence>